<dbReference type="Proteomes" id="UP001218188">
    <property type="component" value="Unassembled WGS sequence"/>
</dbReference>
<organism evidence="1 2">
    <name type="scientific">Mycena alexandri</name>
    <dbReference type="NCBI Taxonomy" id="1745969"/>
    <lineage>
        <taxon>Eukaryota</taxon>
        <taxon>Fungi</taxon>
        <taxon>Dikarya</taxon>
        <taxon>Basidiomycota</taxon>
        <taxon>Agaricomycotina</taxon>
        <taxon>Agaricomycetes</taxon>
        <taxon>Agaricomycetidae</taxon>
        <taxon>Agaricales</taxon>
        <taxon>Marasmiineae</taxon>
        <taxon>Mycenaceae</taxon>
        <taxon>Mycena</taxon>
    </lineage>
</organism>
<evidence type="ECO:0000313" key="2">
    <source>
        <dbReference type="Proteomes" id="UP001218188"/>
    </source>
</evidence>
<keyword evidence="2" id="KW-1185">Reference proteome</keyword>
<comment type="caution">
    <text evidence="1">The sequence shown here is derived from an EMBL/GenBank/DDBJ whole genome shotgun (WGS) entry which is preliminary data.</text>
</comment>
<gene>
    <name evidence="1" type="ORF">C8F04DRAFT_1177211</name>
</gene>
<name>A0AAD6XAJ4_9AGAR</name>
<reference evidence="1" key="1">
    <citation type="submission" date="2023-03" db="EMBL/GenBank/DDBJ databases">
        <title>Massive genome expansion in bonnet fungi (Mycena s.s.) driven by repeated elements and novel gene families across ecological guilds.</title>
        <authorList>
            <consortium name="Lawrence Berkeley National Laboratory"/>
            <person name="Harder C.B."/>
            <person name="Miyauchi S."/>
            <person name="Viragh M."/>
            <person name="Kuo A."/>
            <person name="Thoen E."/>
            <person name="Andreopoulos B."/>
            <person name="Lu D."/>
            <person name="Skrede I."/>
            <person name="Drula E."/>
            <person name="Henrissat B."/>
            <person name="Morin E."/>
            <person name="Kohler A."/>
            <person name="Barry K."/>
            <person name="LaButti K."/>
            <person name="Morin E."/>
            <person name="Salamov A."/>
            <person name="Lipzen A."/>
            <person name="Mereny Z."/>
            <person name="Hegedus B."/>
            <person name="Baldrian P."/>
            <person name="Stursova M."/>
            <person name="Weitz H."/>
            <person name="Taylor A."/>
            <person name="Grigoriev I.V."/>
            <person name="Nagy L.G."/>
            <person name="Martin F."/>
            <person name="Kauserud H."/>
        </authorList>
    </citation>
    <scope>NUCLEOTIDE SEQUENCE</scope>
    <source>
        <strain evidence="1">CBHHK200</strain>
    </source>
</reference>
<dbReference type="EMBL" id="JARJCM010000017">
    <property type="protein sequence ID" value="KAJ7041375.1"/>
    <property type="molecule type" value="Genomic_DNA"/>
</dbReference>
<evidence type="ECO:0000313" key="1">
    <source>
        <dbReference type="EMBL" id="KAJ7041375.1"/>
    </source>
</evidence>
<sequence>MYATRLTKINPSPRANWQGKILSAERTSARRRAILEGQLKIPSIRKSWSRAFCAVESVSGHRESRKKPIKLRNLRILLQIASKRKEEKMPRRRQGGSDLDTCSREQWKGRRMGVERGGGFRARWCAARTEVLVFKQRNEVQVECKLGLEVRRAESNGAAVVNQKRVRDPASVQLSLVFGRYRIMCGVIVPDMRRALEEGLAMREDGVDARRKVVGNKSNAETRRDLYRRTKERASKRRRLAEGPKRSKQTLGISVAVQIPRMPLRYSKICESFQGNKTFGVDVFTGETSSWCANSKVIEASIPPCAVRIIPGGEIQSGKKKCEVGGVTWATREETEVQHG</sequence>
<dbReference type="AlphaFoldDB" id="A0AAD6XAJ4"/>
<protein>
    <submittedName>
        <fullName evidence="1">Uncharacterized protein</fullName>
    </submittedName>
</protein>
<accession>A0AAD6XAJ4</accession>
<proteinExistence type="predicted"/>